<accession>A0ABN2UPX9</accession>
<dbReference type="PRINTS" id="PR00420">
    <property type="entry name" value="RNGMNOXGNASE"/>
</dbReference>
<dbReference type="InterPro" id="IPR002938">
    <property type="entry name" value="FAD-bd"/>
</dbReference>
<comment type="caution">
    <text evidence="3">The sequence shown here is derived from an EMBL/GenBank/DDBJ whole genome shotgun (WGS) entry which is preliminary data.</text>
</comment>
<proteinExistence type="predicted"/>
<feature type="region of interest" description="Disordered" evidence="1">
    <location>
        <begin position="437"/>
        <end position="460"/>
    </location>
</feature>
<dbReference type="EMBL" id="BAAANB010000021">
    <property type="protein sequence ID" value="GAA2037945.1"/>
    <property type="molecule type" value="Genomic_DNA"/>
</dbReference>
<dbReference type="SUPFAM" id="SSF51905">
    <property type="entry name" value="FAD/NAD(P)-binding domain"/>
    <property type="match status" value="1"/>
</dbReference>
<reference evidence="3 4" key="1">
    <citation type="journal article" date="2019" name="Int. J. Syst. Evol. Microbiol.">
        <title>The Global Catalogue of Microorganisms (GCM) 10K type strain sequencing project: providing services to taxonomists for standard genome sequencing and annotation.</title>
        <authorList>
            <consortium name="The Broad Institute Genomics Platform"/>
            <consortium name="The Broad Institute Genome Sequencing Center for Infectious Disease"/>
            <person name="Wu L."/>
            <person name="Ma J."/>
        </authorList>
    </citation>
    <scope>NUCLEOTIDE SEQUENCE [LARGE SCALE GENOMIC DNA]</scope>
    <source>
        <strain evidence="3 4">JCM 14283</strain>
    </source>
</reference>
<evidence type="ECO:0000259" key="2">
    <source>
        <dbReference type="Pfam" id="PF01494"/>
    </source>
</evidence>
<sequence>MVAAQQREPVVVVGASMAGLLAARALVEQGTPVTVIDRDDLPLAATPRARVPQGRQLHILLSAGLEQLRAWFPGIEEELQHLGAARVDGFGAWIHQGGAYRARGELGRPGLSLTRPLLEQVVRQRVAALPGVSIEAGATVERVEVTGRRVTGVVVDGHVRATELVVDASGRSSGLAHELARDGVLDPPVTHVGIDIGYVSFFLRRSPGDFEGDVAIVIGNPGTFRSGAALPVEGDRWNVMLSGVHGDAPPSTAEGVAAFARSLSSPTIAQLIEHCTRVSDIESYRFPSSRRRHYERVTELPGGLVTVGDAACSFDPVYGQGMTSAALQAAALGRAVARVGLSAPDLPKRFHRHAARIIDAPWRIAVGGDFGHPETVGPRPLGTTRLNGYTARVIQAAHASLPVARVFNRVLQLEDPPLALFRPDVVARVLTASRHSPAVTGAAVQHPRVGPLPPCPDLPH</sequence>
<dbReference type="PANTHER" id="PTHR43422">
    <property type="entry name" value="THIAMINE THIAZOLE SYNTHASE"/>
    <property type="match status" value="1"/>
</dbReference>
<dbReference type="PANTHER" id="PTHR43422:SF3">
    <property type="entry name" value="THIAMINE THIAZOLE SYNTHASE"/>
    <property type="match status" value="1"/>
</dbReference>
<feature type="domain" description="FAD-binding" evidence="2">
    <location>
        <begin position="9"/>
        <end position="339"/>
    </location>
</feature>
<name>A0ABN2UPX9_9MICO</name>
<evidence type="ECO:0000313" key="3">
    <source>
        <dbReference type="EMBL" id="GAA2037945.1"/>
    </source>
</evidence>
<gene>
    <name evidence="3" type="ORF">GCM10009740_32490</name>
</gene>
<organism evidence="3 4">
    <name type="scientific">Terrabacter terrae</name>
    <dbReference type="NCBI Taxonomy" id="318434"/>
    <lineage>
        <taxon>Bacteria</taxon>
        <taxon>Bacillati</taxon>
        <taxon>Actinomycetota</taxon>
        <taxon>Actinomycetes</taxon>
        <taxon>Micrococcales</taxon>
        <taxon>Intrasporangiaceae</taxon>
        <taxon>Terrabacter</taxon>
    </lineage>
</organism>
<dbReference type="Gene3D" id="3.50.50.60">
    <property type="entry name" value="FAD/NAD(P)-binding domain"/>
    <property type="match status" value="1"/>
</dbReference>
<keyword evidence="4" id="KW-1185">Reference proteome</keyword>
<dbReference type="Pfam" id="PF01494">
    <property type="entry name" value="FAD_binding_3"/>
    <property type="match status" value="1"/>
</dbReference>
<evidence type="ECO:0000313" key="4">
    <source>
        <dbReference type="Proteomes" id="UP001501285"/>
    </source>
</evidence>
<dbReference type="Proteomes" id="UP001501285">
    <property type="component" value="Unassembled WGS sequence"/>
</dbReference>
<dbReference type="InterPro" id="IPR036188">
    <property type="entry name" value="FAD/NAD-bd_sf"/>
</dbReference>
<evidence type="ECO:0000256" key="1">
    <source>
        <dbReference type="SAM" id="MobiDB-lite"/>
    </source>
</evidence>
<feature type="compositionally biased region" description="Pro residues" evidence="1">
    <location>
        <begin position="450"/>
        <end position="460"/>
    </location>
</feature>
<protein>
    <submittedName>
        <fullName evidence="3">FAD-dependent oxidoreductase</fullName>
    </submittedName>
</protein>